<dbReference type="Proteomes" id="UP000596929">
    <property type="component" value="Unassembled WGS sequence"/>
</dbReference>
<dbReference type="EMBL" id="JACOOO010000004">
    <property type="protein sequence ID" value="MBC5627644.1"/>
    <property type="molecule type" value="Genomic_DNA"/>
</dbReference>
<keyword evidence="2" id="KW-1185">Reference proteome</keyword>
<name>A0ABR7D8D4_9CLOT</name>
<accession>A0ABR7D8D4</accession>
<sequence length="332" mass="37167">MNEKINLFLENNRALEDVKGSWGMYGFQIKSSALTCTMKNQIVHTDRINLALDIIKKNTSMFSNFRGINKLTTAITISFEDNMEESLNEIISIYNKLNDNFFSSEYLVMAAQVIFNARYRVNVDDAVRNTRVAYDYMKKHHRFLTGQEDIANAAIIATTSNDLEETFNEIEESYQYLKDNRIAYSNNIQSLSHILSLINLPSIQKCDEVLTMNSIMKERKVHLKDYFIPMLGIITFLADNKEAFATNIADVSMALKKEKGFGNFALGSNFRNMISATLVSLDYLETIDNELKDNIISNTNNIALTVAIAMQTAVLVSSAAAAAAASSAASSS</sequence>
<evidence type="ECO:0000313" key="1">
    <source>
        <dbReference type="EMBL" id="MBC5627644.1"/>
    </source>
</evidence>
<gene>
    <name evidence="1" type="ORF">H8S20_01935</name>
</gene>
<dbReference type="Pfam" id="PF13170">
    <property type="entry name" value="DUF4003"/>
    <property type="match status" value="1"/>
</dbReference>
<proteinExistence type="predicted"/>
<dbReference type="RefSeq" id="WP_186859181.1">
    <property type="nucleotide sequence ID" value="NZ_JACOOO010000004.1"/>
</dbReference>
<evidence type="ECO:0000313" key="2">
    <source>
        <dbReference type="Proteomes" id="UP000596929"/>
    </source>
</evidence>
<reference evidence="1 2" key="1">
    <citation type="submission" date="2020-08" db="EMBL/GenBank/DDBJ databases">
        <title>Genome public.</title>
        <authorList>
            <person name="Liu C."/>
            <person name="Sun Q."/>
        </authorList>
    </citation>
    <scope>NUCLEOTIDE SEQUENCE [LARGE SCALE GENOMIC DNA]</scope>
    <source>
        <strain evidence="1 2">NSJ-6</strain>
    </source>
</reference>
<dbReference type="InterPro" id="IPR025062">
    <property type="entry name" value="DUF4003"/>
</dbReference>
<organism evidence="1 2">
    <name type="scientific">Clostridium hominis</name>
    <dbReference type="NCBI Taxonomy" id="2763036"/>
    <lineage>
        <taxon>Bacteria</taxon>
        <taxon>Bacillati</taxon>
        <taxon>Bacillota</taxon>
        <taxon>Clostridia</taxon>
        <taxon>Eubacteriales</taxon>
        <taxon>Clostridiaceae</taxon>
        <taxon>Clostridium</taxon>
    </lineage>
</organism>
<comment type="caution">
    <text evidence="1">The sequence shown here is derived from an EMBL/GenBank/DDBJ whole genome shotgun (WGS) entry which is preliminary data.</text>
</comment>
<protein>
    <submittedName>
        <fullName evidence="1">DUF4003 family protein</fullName>
    </submittedName>
</protein>